<proteinExistence type="predicted"/>
<dbReference type="EMBL" id="BGPR01005983">
    <property type="protein sequence ID" value="GBN15079.1"/>
    <property type="molecule type" value="Genomic_DNA"/>
</dbReference>
<comment type="caution">
    <text evidence="2">The sequence shown here is derived from an EMBL/GenBank/DDBJ whole genome shotgun (WGS) entry which is preliminary data.</text>
</comment>
<evidence type="ECO:0000313" key="3">
    <source>
        <dbReference type="Proteomes" id="UP000499080"/>
    </source>
</evidence>
<keyword evidence="3" id="KW-1185">Reference proteome</keyword>
<feature type="region of interest" description="Disordered" evidence="1">
    <location>
        <begin position="46"/>
        <end position="65"/>
    </location>
</feature>
<gene>
    <name evidence="2" type="ORF">AVEN_132814_1</name>
</gene>
<evidence type="ECO:0000313" key="2">
    <source>
        <dbReference type="EMBL" id="GBN15079.1"/>
    </source>
</evidence>
<dbReference type="Proteomes" id="UP000499080">
    <property type="component" value="Unassembled WGS sequence"/>
</dbReference>
<evidence type="ECO:0000256" key="1">
    <source>
        <dbReference type="SAM" id="MobiDB-lite"/>
    </source>
</evidence>
<protein>
    <submittedName>
        <fullName evidence="2">Uncharacterized protein</fullName>
    </submittedName>
</protein>
<dbReference type="AlphaFoldDB" id="A0A4Y2LKW2"/>
<name>A0A4Y2LKW2_ARAVE</name>
<reference evidence="2 3" key="1">
    <citation type="journal article" date="2019" name="Sci. Rep.">
        <title>Orb-weaving spider Araneus ventricosus genome elucidates the spidroin gene catalogue.</title>
        <authorList>
            <person name="Kono N."/>
            <person name="Nakamura H."/>
            <person name="Ohtoshi R."/>
            <person name="Moran D.A.P."/>
            <person name="Shinohara A."/>
            <person name="Yoshida Y."/>
            <person name="Fujiwara M."/>
            <person name="Mori M."/>
            <person name="Tomita M."/>
            <person name="Arakawa K."/>
        </authorList>
    </citation>
    <scope>NUCLEOTIDE SEQUENCE [LARGE SCALE GENOMIC DNA]</scope>
</reference>
<sequence>MVPTRRRPSAHSIKCPTVDSGHIPATSHRYVGRGGLLLRSRHLSRMVPESKPNSTEDPSCIGSPAGVGLERESQLRCRLRHLTAVQKYVIRPKIVLVVLKNSC</sequence>
<organism evidence="2 3">
    <name type="scientific">Araneus ventricosus</name>
    <name type="common">Orbweaver spider</name>
    <name type="synonym">Epeira ventricosa</name>
    <dbReference type="NCBI Taxonomy" id="182803"/>
    <lineage>
        <taxon>Eukaryota</taxon>
        <taxon>Metazoa</taxon>
        <taxon>Ecdysozoa</taxon>
        <taxon>Arthropoda</taxon>
        <taxon>Chelicerata</taxon>
        <taxon>Arachnida</taxon>
        <taxon>Araneae</taxon>
        <taxon>Araneomorphae</taxon>
        <taxon>Entelegynae</taxon>
        <taxon>Araneoidea</taxon>
        <taxon>Araneidae</taxon>
        <taxon>Araneus</taxon>
    </lineage>
</organism>
<accession>A0A4Y2LKW2</accession>